<name>A0A1C7NE66_9FUNG</name>
<comment type="caution">
    <text evidence="1">The sequence shown here is derived from an EMBL/GenBank/DDBJ whole genome shotgun (WGS) entry which is preliminary data.</text>
</comment>
<dbReference type="EMBL" id="LUGH01000226">
    <property type="protein sequence ID" value="OBZ87381.1"/>
    <property type="molecule type" value="Genomic_DNA"/>
</dbReference>
<dbReference type="AlphaFoldDB" id="A0A1C7NE66"/>
<organism evidence="1 2">
    <name type="scientific">Choanephora cucurbitarum</name>
    <dbReference type="NCBI Taxonomy" id="101091"/>
    <lineage>
        <taxon>Eukaryota</taxon>
        <taxon>Fungi</taxon>
        <taxon>Fungi incertae sedis</taxon>
        <taxon>Mucoromycota</taxon>
        <taxon>Mucoromycotina</taxon>
        <taxon>Mucoromycetes</taxon>
        <taxon>Mucorales</taxon>
        <taxon>Mucorineae</taxon>
        <taxon>Choanephoraceae</taxon>
        <taxon>Choanephoroideae</taxon>
        <taxon>Choanephora</taxon>
    </lineage>
</organism>
<evidence type="ECO:0000313" key="1">
    <source>
        <dbReference type="EMBL" id="OBZ87381.1"/>
    </source>
</evidence>
<dbReference type="InParanoid" id="A0A1C7NE66"/>
<keyword evidence="2" id="KW-1185">Reference proteome</keyword>
<sequence length="164" mass="18947">MMLKSKKHVPKDDIPIQETSALAEKWSHLLTFSPPNPENLYILETFKRSKILRHELATDLSESDANKCEYKEALQDIVGDTPQPMEEHGITVEGDIVEAEQKDVEKDVEKEVLDTDEDKLRGIIGTSLEPQTLEKHKRGRPKNKQSLYQFCQRRKTVFVVYLKL</sequence>
<protein>
    <submittedName>
        <fullName evidence="1">Uncharacterized protein</fullName>
    </submittedName>
</protein>
<reference evidence="1 2" key="1">
    <citation type="submission" date="2016-03" db="EMBL/GenBank/DDBJ databases">
        <title>Choanephora cucurbitarum.</title>
        <authorList>
            <person name="Min B."/>
            <person name="Park H."/>
            <person name="Park J.-H."/>
            <person name="Shin H.-D."/>
            <person name="Choi I.-G."/>
        </authorList>
    </citation>
    <scope>NUCLEOTIDE SEQUENCE [LARGE SCALE GENOMIC DNA]</scope>
    <source>
        <strain evidence="1 2">KUS-F28377</strain>
    </source>
</reference>
<proteinExistence type="predicted"/>
<gene>
    <name evidence="1" type="ORF">A0J61_04567</name>
</gene>
<accession>A0A1C7NE66</accession>
<dbReference type="Proteomes" id="UP000093000">
    <property type="component" value="Unassembled WGS sequence"/>
</dbReference>
<evidence type="ECO:0000313" key="2">
    <source>
        <dbReference type="Proteomes" id="UP000093000"/>
    </source>
</evidence>